<organism evidence="2 3">
    <name type="scientific">Lyngbya aestuarii BL J</name>
    <dbReference type="NCBI Taxonomy" id="1348334"/>
    <lineage>
        <taxon>Bacteria</taxon>
        <taxon>Bacillati</taxon>
        <taxon>Cyanobacteriota</taxon>
        <taxon>Cyanophyceae</taxon>
        <taxon>Oscillatoriophycideae</taxon>
        <taxon>Oscillatoriales</taxon>
        <taxon>Microcoleaceae</taxon>
        <taxon>Lyngbya</taxon>
    </lineage>
</organism>
<reference evidence="2 3" key="1">
    <citation type="journal article" date="2013" name="Front. Microbiol.">
        <title>Comparative genomic analyses of the cyanobacterium, Lyngbya aestuarii BL J, a powerful hydrogen producer.</title>
        <authorList>
            <person name="Kothari A."/>
            <person name="Vaughn M."/>
            <person name="Garcia-Pichel F."/>
        </authorList>
    </citation>
    <scope>NUCLEOTIDE SEQUENCE [LARGE SCALE GENOMIC DNA]</scope>
    <source>
        <strain evidence="2 3">BL J</strain>
    </source>
</reference>
<gene>
    <name evidence="2" type="ORF">M595_4809</name>
</gene>
<accession>U7QBL6</accession>
<keyword evidence="3" id="KW-1185">Reference proteome</keyword>
<proteinExistence type="predicted"/>
<dbReference type="RefSeq" id="WP_023068523.1">
    <property type="nucleotide sequence ID" value="NZ_AUZM01000063.1"/>
</dbReference>
<comment type="caution">
    <text evidence="2">The sequence shown here is derived from an EMBL/GenBank/DDBJ whole genome shotgun (WGS) entry which is preliminary data.</text>
</comment>
<feature type="region of interest" description="Disordered" evidence="1">
    <location>
        <begin position="114"/>
        <end position="136"/>
    </location>
</feature>
<dbReference type="AlphaFoldDB" id="U7QBL6"/>
<dbReference type="OrthoDB" id="464560at2"/>
<evidence type="ECO:0000256" key="1">
    <source>
        <dbReference type="SAM" id="MobiDB-lite"/>
    </source>
</evidence>
<evidence type="ECO:0000313" key="2">
    <source>
        <dbReference type="EMBL" id="ERT05259.1"/>
    </source>
</evidence>
<protein>
    <submittedName>
        <fullName evidence="2">Uncharacterized protein</fullName>
    </submittedName>
</protein>
<dbReference type="EMBL" id="AUZM01000063">
    <property type="protein sequence ID" value="ERT05259.1"/>
    <property type="molecule type" value="Genomic_DNA"/>
</dbReference>
<sequence length="149" mass="16240">MLPQPIFDNRALNESFYQALINRFHDSLNLATQSRLGECSYGMVPSPTGVMTAARGHRQAPPFQGGEPMTFMIIAPSRLIAEQLVQEIGIILQRVSTLMAGIGQVGVCIAPSQEAVERSDSSKQSEHSPQVPPRNMACKIFPITSDLDS</sequence>
<name>U7QBL6_9CYAN</name>
<feature type="compositionally biased region" description="Basic and acidic residues" evidence="1">
    <location>
        <begin position="115"/>
        <end position="126"/>
    </location>
</feature>
<evidence type="ECO:0000313" key="3">
    <source>
        <dbReference type="Proteomes" id="UP000017127"/>
    </source>
</evidence>
<dbReference type="Proteomes" id="UP000017127">
    <property type="component" value="Unassembled WGS sequence"/>
</dbReference>